<dbReference type="Pfam" id="PF13568">
    <property type="entry name" value="OMP_b-brl_2"/>
    <property type="match status" value="1"/>
</dbReference>
<feature type="signal peptide" evidence="1">
    <location>
        <begin position="1"/>
        <end position="20"/>
    </location>
</feature>
<evidence type="ECO:0000313" key="3">
    <source>
        <dbReference type="EMBL" id="SFP60765.1"/>
    </source>
</evidence>
<feature type="domain" description="Outer membrane protein beta-barrel" evidence="2">
    <location>
        <begin position="19"/>
        <end position="201"/>
    </location>
</feature>
<sequence length="229" mass="24807">MKKVILTLALMSFVFFKVNAQSFFSFGIKGGVNLAKLKTGNFLAVRLDGNGKPVEYNGTTLKDNIQESLDSRTGYVGGVYARFGRKFFIQPELLFSAKGGSLNILKGGQNAGSETIQIEYTNFDVPLLLGYRIGLLHLNAGPVASFNVSSNQKLSDALDNYTKDGVVNAFKKASYGYQVGGGLDIGSFTLDVRYEGTFSDVASADIQSSNASFSQKSNLWQLTLGIKLF</sequence>
<dbReference type="Proteomes" id="UP000199306">
    <property type="component" value="Unassembled WGS sequence"/>
</dbReference>
<evidence type="ECO:0000256" key="1">
    <source>
        <dbReference type="SAM" id="SignalP"/>
    </source>
</evidence>
<reference evidence="3 4" key="1">
    <citation type="submission" date="2016-10" db="EMBL/GenBank/DDBJ databases">
        <authorList>
            <person name="de Groot N.N."/>
        </authorList>
    </citation>
    <scope>NUCLEOTIDE SEQUENCE [LARGE SCALE GENOMIC DNA]</scope>
    <source>
        <strain evidence="4">E92,LMG 26720,CCM 7988</strain>
    </source>
</reference>
<evidence type="ECO:0000313" key="4">
    <source>
        <dbReference type="Proteomes" id="UP000199306"/>
    </source>
</evidence>
<gene>
    <name evidence="3" type="ORF">SAMN04515674_104192</name>
</gene>
<accession>A0A1I5RQH5</accession>
<organism evidence="3 4">
    <name type="scientific">Pseudarcicella hirudinis</name>
    <dbReference type="NCBI Taxonomy" id="1079859"/>
    <lineage>
        <taxon>Bacteria</taxon>
        <taxon>Pseudomonadati</taxon>
        <taxon>Bacteroidota</taxon>
        <taxon>Cytophagia</taxon>
        <taxon>Cytophagales</taxon>
        <taxon>Flectobacillaceae</taxon>
        <taxon>Pseudarcicella</taxon>
    </lineage>
</organism>
<dbReference type="RefSeq" id="WP_092015559.1">
    <property type="nucleotide sequence ID" value="NZ_FOXH01000004.1"/>
</dbReference>
<feature type="chain" id="PRO_5011676636" evidence="1">
    <location>
        <begin position="21"/>
        <end position="229"/>
    </location>
</feature>
<dbReference type="EMBL" id="FOXH01000004">
    <property type="protein sequence ID" value="SFP60765.1"/>
    <property type="molecule type" value="Genomic_DNA"/>
</dbReference>
<keyword evidence="4" id="KW-1185">Reference proteome</keyword>
<evidence type="ECO:0000259" key="2">
    <source>
        <dbReference type="Pfam" id="PF13568"/>
    </source>
</evidence>
<dbReference type="InterPro" id="IPR025665">
    <property type="entry name" value="Beta-barrel_OMP_2"/>
</dbReference>
<keyword evidence="1" id="KW-0732">Signal</keyword>
<dbReference type="STRING" id="1079859.SAMN04515674_104192"/>
<dbReference type="AlphaFoldDB" id="A0A1I5RQH5"/>
<proteinExistence type="predicted"/>
<protein>
    <submittedName>
        <fullName evidence="3">Outer membrane protein beta-barrel domain-containing protein</fullName>
    </submittedName>
</protein>
<dbReference type="OrthoDB" id="1001536at2"/>
<name>A0A1I5RQH5_9BACT</name>